<dbReference type="STRING" id="1123349.SAMN02744037_01698"/>
<keyword evidence="1 2" id="KW-0808">Transferase</keyword>
<evidence type="ECO:0000256" key="2">
    <source>
        <dbReference type="RuleBase" id="RU003750"/>
    </source>
</evidence>
<accession>A0A1M6PZ14</accession>
<comment type="similarity">
    <text evidence="2">Belongs to the CDP-alcohol phosphatidyltransferase class-I family.</text>
</comment>
<dbReference type="EMBL" id="FRAE01000036">
    <property type="protein sequence ID" value="SHK13235.1"/>
    <property type="molecule type" value="Genomic_DNA"/>
</dbReference>
<sequence>MLDTHARKYVNPIINLTSKTFLKCNMTPNQVTFLAFIIGISTSIFIYLNLPITACVFLWISGFLDAVDGAMARAKKNTTPWGTLMDITFDRIVEISVIISLAVRFEHLRFNFLILTSCILFSMTIFLTVGALSDKNGIKSFYYQAGIAERTEGFILLTLMILCTNYLGLITNIFSVIVLITAIQRMVEARKIFLKVK</sequence>
<organism evidence="4 5">
    <name type="scientific">Tepidibacter formicigenes DSM 15518</name>
    <dbReference type="NCBI Taxonomy" id="1123349"/>
    <lineage>
        <taxon>Bacteria</taxon>
        <taxon>Bacillati</taxon>
        <taxon>Bacillota</taxon>
        <taxon>Clostridia</taxon>
        <taxon>Peptostreptococcales</taxon>
        <taxon>Peptostreptococcaceae</taxon>
        <taxon>Tepidibacter</taxon>
    </lineage>
</organism>
<dbReference type="InterPro" id="IPR000462">
    <property type="entry name" value="CDP-OH_P_trans"/>
</dbReference>
<evidence type="ECO:0000313" key="5">
    <source>
        <dbReference type="Proteomes" id="UP000242497"/>
    </source>
</evidence>
<keyword evidence="5" id="KW-1185">Reference proteome</keyword>
<dbReference type="AlphaFoldDB" id="A0A1M6PZ14"/>
<feature type="transmembrane region" description="Helical" evidence="3">
    <location>
        <begin position="81"/>
        <end position="103"/>
    </location>
</feature>
<evidence type="ECO:0000313" key="4">
    <source>
        <dbReference type="EMBL" id="SHK13235.1"/>
    </source>
</evidence>
<evidence type="ECO:0000256" key="3">
    <source>
        <dbReference type="SAM" id="Phobius"/>
    </source>
</evidence>
<dbReference type="Pfam" id="PF01066">
    <property type="entry name" value="CDP-OH_P_transf"/>
    <property type="match status" value="1"/>
</dbReference>
<dbReference type="GO" id="GO:0016020">
    <property type="term" value="C:membrane"/>
    <property type="evidence" value="ECO:0007669"/>
    <property type="project" value="InterPro"/>
</dbReference>
<dbReference type="GO" id="GO:0016780">
    <property type="term" value="F:phosphotransferase activity, for other substituted phosphate groups"/>
    <property type="evidence" value="ECO:0007669"/>
    <property type="project" value="InterPro"/>
</dbReference>
<dbReference type="InterPro" id="IPR043130">
    <property type="entry name" value="CDP-OH_PTrfase_TM_dom"/>
</dbReference>
<feature type="transmembrane region" description="Helical" evidence="3">
    <location>
        <begin position="110"/>
        <end position="133"/>
    </location>
</feature>
<reference evidence="5" key="1">
    <citation type="submission" date="2016-11" db="EMBL/GenBank/DDBJ databases">
        <authorList>
            <person name="Varghese N."/>
            <person name="Submissions S."/>
        </authorList>
    </citation>
    <scope>NUCLEOTIDE SEQUENCE [LARGE SCALE GENOMIC DNA]</scope>
    <source>
        <strain evidence="5">DSM 15518</strain>
    </source>
</reference>
<dbReference type="GO" id="GO:0008654">
    <property type="term" value="P:phospholipid biosynthetic process"/>
    <property type="evidence" value="ECO:0007669"/>
    <property type="project" value="InterPro"/>
</dbReference>
<dbReference type="Proteomes" id="UP000242497">
    <property type="component" value="Unassembled WGS sequence"/>
</dbReference>
<keyword evidence="3" id="KW-0812">Transmembrane</keyword>
<dbReference type="OrthoDB" id="9790577at2"/>
<proteinExistence type="inferred from homology"/>
<name>A0A1M6PZ14_9FIRM</name>
<keyword evidence="3" id="KW-1133">Transmembrane helix</keyword>
<dbReference type="InterPro" id="IPR048254">
    <property type="entry name" value="CDP_ALCOHOL_P_TRANSF_CS"/>
</dbReference>
<feature type="transmembrane region" description="Helical" evidence="3">
    <location>
        <begin position="33"/>
        <end position="61"/>
    </location>
</feature>
<dbReference type="RefSeq" id="WP_072889054.1">
    <property type="nucleotide sequence ID" value="NZ_FRAE01000036.1"/>
</dbReference>
<keyword evidence="3" id="KW-0472">Membrane</keyword>
<dbReference type="PROSITE" id="PS00379">
    <property type="entry name" value="CDP_ALCOHOL_P_TRANSF"/>
    <property type="match status" value="1"/>
</dbReference>
<dbReference type="Gene3D" id="1.20.120.1760">
    <property type="match status" value="1"/>
</dbReference>
<protein>
    <submittedName>
        <fullName evidence="4">CDP-diacylglycerol--glycerol-3-phosphate 3-phosphatidyltransferase</fullName>
    </submittedName>
</protein>
<feature type="transmembrane region" description="Helical" evidence="3">
    <location>
        <begin position="153"/>
        <end position="183"/>
    </location>
</feature>
<gene>
    <name evidence="4" type="ORF">SAMN02744037_01698</name>
</gene>
<evidence type="ECO:0000256" key="1">
    <source>
        <dbReference type="ARBA" id="ARBA00022679"/>
    </source>
</evidence>